<proteinExistence type="predicted"/>
<accession>A0A8C4YHB6</accession>
<evidence type="ECO:0000313" key="3">
    <source>
        <dbReference type="Proteomes" id="UP000694390"/>
    </source>
</evidence>
<sequence>MEAPALGWGGVNSMTLPGTPGRTLAHTQPKRLPLPRPQRLSPNYHPLRPISHTHAGRAGSCLPHPGEGMGRERWAPWGDTLRLPSRGTATASSQHYPGPQRPHPSAKPACDCDVPAPCAKPACDVPAPGVNPTCSAPIPAPSTKPACDVPAPGVNPACNAPIPAPSTNPACNAPVPAPSAKPACDIPAPGVNPACNAPIPAPSTNPACNAPVPAPSAKPACDVPAPGVNPACNAPIPAPGTNPACNTPIPAPQTRPATPPSQRPVQSQPATPCDELGMVLMFSLNTVLVPQCAHGSS</sequence>
<name>A0A8C4YHB6_9SAUR</name>
<evidence type="ECO:0000313" key="2">
    <source>
        <dbReference type="Ensembl" id="ENSGEVP00005025777.1"/>
    </source>
</evidence>
<dbReference type="Ensembl" id="ENSGEVT00005027102.1">
    <property type="protein sequence ID" value="ENSGEVP00005025777.1"/>
    <property type="gene ID" value="ENSGEVG00005018282.1"/>
</dbReference>
<feature type="region of interest" description="Disordered" evidence="1">
    <location>
        <begin position="83"/>
        <end position="107"/>
    </location>
</feature>
<dbReference type="AlphaFoldDB" id="A0A8C4YHB6"/>
<reference evidence="2" key="2">
    <citation type="submission" date="2025-09" db="UniProtKB">
        <authorList>
            <consortium name="Ensembl"/>
        </authorList>
    </citation>
    <scope>IDENTIFICATION</scope>
</reference>
<protein>
    <submittedName>
        <fullName evidence="2">Uncharacterized protein</fullName>
    </submittedName>
</protein>
<organism evidence="2 3">
    <name type="scientific">Gopherus evgoodei</name>
    <name type="common">Goodes thornscrub tortoise</name>
    <dbReference type="NCBI Taxonomy" id="1825980"/>
    <lineage>
        <taxon>Eukaryota</taxon>
        <taxon>Metazoa</taxon>
        <taxon>Chordata</taxon>
        <taxon>Craniata</taxon>
        <taxon>Vertebrata</taxon>
        <taxon>Euteleostomi</taxon>
        <taxon>Archelosauria</taxon>
        <taxon>Testudinata</taxon>
        <taxon>Testudines</taxon>
        <taxon>Cryptodira</taxon>
        <taxon>Durocryptodira</taxon>
        <taxon>Testudinoidea</taxon>
        <taxon>Testudinidae</taxon>
        <taxon>Gopherus</taxon>
    </lineage>
</organism>
<dbReference type="GeneTree" id="ENSGT01150000287763"/>
<evidence type="ECO:0000256" key="1">
    <source>
        <dbReference type="SAM" id="MobiDB-lite"/>
    </source>
</evidence>
<reference evidence="2" key="1">
    <citation type="submission" date="2025-08" db="UniProtKB">
        <authorList>
            <consortium name="Ensembl"/>
        </authorList>
    </citation>
    <scope>IDENTIFICATION</scope>
</reference>
<feature type="region of interest" description="Disordered" evidence="1">
    <location>
        <begin position="243"/>
        <end position="270"/>
    </location>
</feature>
<keyword evidence="3" id="KW-1185">Reference proteome</keyword>
<feature type="region of interest" description="Disordered" evidence="1">
    <location>
        <begin position="1"/>
        <end position="42"/>
    </location>
</feature>
<dbReference type="Proteomes" id="UP000694390">
    <property type="component" value="Unassembled WGS sequence"/>
</dbReference>
<feature type="compositionally biased region" description="Pro residues" evidence="1">
    <location>
        <begin position="249"/>
        <end position="262"/>
    </location>
</feature>